<dbReference type="OrthoDB" id="5278907at2759"/>
<keyword evidence="1" id="KW-1133">Transmembrane helix</keyword>
<evidence type="ECO:0000313" key="3">
    <source>
        <dbReference type="Proteomes" id="UP000799421"/>
    </source>
</evidence>
<gene>
    <name evidence="2" type="ORF">K470DRAFT_275234</name>
</gene>
<dbReference type="Proteomes" id="UP000799421">
    <property type="component" value="Unassembled WGS sequence"/>
</dbReference>
<dbReference type="AlphaFoldDB" id="A0A6A7C5I2"/>
<evidence type="ECO:0000313" key="2">
    <source>
        <dbReference type="EMBL" id="KAF2862507.1"/>
    </source>
</evidence>
<feature type="transmembrane region" description="Helical" evidence="1">
    <location>
        <begin position="66"/>
        <end position="88"/>
    </location>
</feature>
<protein>
    <submittedName>
        <fullName evidence="2">Uncharacterized protein</fullName>
    </submittedName>
</protein>
<sequence length="123" mass="14716">MSHIAALFRRAPAQAPRIQVPFNVFSNPYNCKRSWPPDFEKLSQKHQFRLERRYRRRTKLKWARPTWVKALKLTQWGSVLFVLVYGVLYMDMDTKGEPTPFDGIRRWYREEVVDQRVQGSEAS</sequence>
<name>A0A6A7C5I2_9PEZI</name>
<evidence type="ECO:0000256" key="1">
    <source>
        <dbReference type="SAM" id="Phobius"/>
    </source>
</evidence>
<keyword evidence="3" id="KW-1185">Reference proteome</keyword>
<accession>A0A6A7C5I2</accession>
<dbReference type="EMBL" id="MU005965">
    <property type="protein sequence ID" value="KAF2862507.1"/>
    <property type="molecule type" value="Genomic_DNA"/>
</dbReference>
<keyword evidence="1" id="KW-0812">Transmembrane</keyword>
<keyword evidence="1" id="KW-0472">Membrane</keyword>
<proteinExistence type="predicted"/>
<reference evidence="2" key="1">
    <citation type="journal article" date="2020" name="Stud. Mycol.">
        <title>101 Dothideomycetes genomes: a test case for predicting lifestyles and emergence of pathogens.</title>
        <authorList>
            <person name="Haridas S."/>
            <person name="Albert R."/>
            <person name="Binder M."/>
            <person name="Bloem J."/>
            <person name="Labutti K."/>
            <person name="Salamov A."/>
            <person name="Andreopoulos B."/>
            <person name="Baker S."/>
            <person name="Barry K."/>
            <person name="Bills G."/>
            <person name="Bluhm B."/>
            <person name="Cannon C."/>
            <person name="Castanera R."/>
            <person name="Culley D."/>
            <person name="Daum C."/>
            <person name="Ezra D."/>
            <person name="Gonzalez J."/>
            <person name="Henrissat B."/>
            <person name="Kuo A."/>
            <person name="Liang C."/>
            <person name="Lipzen A."/>
            <person name="Lutzoni F."/>
            <person name="Magnuson J."/>
            <person name="Mondo S."/>
            <person name="Nolan M."/>
            <person name="Ohm R."/>
            <person name="Pangilinan J."/>
            <person name="Park H.-J."/>
            <person name="Ramirez L."/>
            <person name="Alfaro M."/>
            <person name="Sun H."/>
            <person name="Tritt A."/>
            <person name="Yoshinaga Y."/>
            <person name="Zwiers L.-H."/>
            <person name="Turgeon B."/>
            <person name="Goodwin S."/>
            <person name="Spatafora J."/>
            <person name="Crous P."/>
            <person name="Grigoriev I."/>
        </authorList>
    </citation>
    <scope>NUCLEOTIDE SEQUENCE</scope>
    <source>
        <strain evidence="2">CBS 480.64</strain>
    </source>
</reference>
<organism evidence="2 3">
    <name type="scientific">Piedraia hortae CBS 480.64</name>
    <dbReference type="NCBI Taxonomy" id="1314780"/>
    <lineage>
        <taxon>Eukaryota</taxon>
        <taxon>Fungi</taxon>
        <taxon>Dikarya</taxon>
        <taxon>Ascomycota</taxon>
        <taxon>Pezizomycotina</taxon>
        <taxon>Dothideomycetes</taxon>
        <taxon>Dothideomycetidae</taxon>
        <taxon>Capnodiales</taxon>
        <taxon>Piedraiaceae</taxon>
        <taxon>Piedraia</taxon>
    </lineage>
</organism>